<keyword evidence="3" id="KW-0805">Transcription regulation</keyword>
<dbReference type="InterPro" id="IPR001034">
    <property type="entry name" value="DeoR_HTH"/>
</dbReference>
<proteinExistence type="predicted"/>
<dbReference type="STRING" id="1348253.LK09_04295"/>
<dbReference type="GO" id="GO:0016740">
    <property type="term" value="F:transferase activity"/>
    <property type="evidence" value="ECO:0007669"/>
    <property type="project" value="UniProtKB-KW"/>
</dbReference>
<dbReference type="SUPFAM" id="SSF100950">
    <property type="entry name" value="NagB/RpiA/CoA transferase-like"/>
    <property type="match status" value="1"/>
</dbReference>
<dbReference type="OrthoDB" id="7688673at2"/>
<keyword evidence="8" id="KW-1185">Reference proteome</keyword>
<dbReference type="InterPro" id="IPR037171">
    <property type="entry name" value="NagB/RpiA_transferase-like"/>
</dbReference>
<gene>
    <name evidence="7" type="ORF">LK09_04295</name>
</gene>
<dbReference type="PANTHER" id="PTHR30363">
    <property type="entry name" value="HTH-TYPE TRANSCRIPTIONAL REGULATOR SRLR-RELATED"/>
    <property type="match status" value="1"/>
</dbReference>
<dbReference type="PRINTS" id="PR00037">
    <property type="entry name" value="HTHLACR"/>
</dbReference>
<dbReference type="SMART" id="SM00420">
    <property type="entry name" value="HTH_DEOR"/>
    <property type="match status" value="1"/>
</dbReference>
<dbReference type="SMART" id="SM01134">
    <property type="entry name" value="DeoRC"/>
    <property type="match status" value="1"/>
</dbReference>
<evidence type="ECO:0000313" key="7">
    <source>
        <dbReference type="EMBL" id="KHK98266.1"/>
    </source>
</evidence>
<evidence type="ECO:0000256" key="5">
    <source>
        <dbReference type="ARBA" id="ARBA00024937"/>
    </source>
</evidence>
<protein>
    <recommendedName>
        <fullName evidence="1">Lactose phosphotransferase system repressor</fullName>
    </recommendedName>
</protein>
<evidence type="ECO:0000256" key="1">
    <source>
        <dbReference type="ARBA" id="ARBA00021390"/>
    </source>
</evidence>
<keyword evidence="7" id="KW-0808">Transferase</keyword>
<dbReference type="RefSeq" id="WP_039396475.1">
    <property type="nucleotide sequence ID" value="NZ_JTDK01000006.1"/>
</dbReference>
<dbReference type="InterPro" id="IPR050313">
    <property type="entry name" value="Carb_Metab_HTH_regulators"/>
</dbReference>
<dbReference type="InterPro" id="IPR014036">
    <property type="entry name" value="DeoR-like_C"/>
</dbReference>
<dbReference type="Gene3D" id="3.40.50.1360">
    <property type="match status" value="1"/>
</dbReference>
<name>A0A0B2A9I7_9MICO</name>
<comment type="caution">
    <text evidence="7">The sequence shown here is derived from an EMBL/GenBank/DDBJ whole genome shotgun (WGS) entry which is preliminary data.</text>
</comment>
<evidence type="ECO:0000313" key="8">
    <source>
        <dbReference type="Proteomes" id="UP000031030"/>
    </source>
</evidence>
<keyword evidence="2" id="KW-0678">Repressor</keyword>
<dbReference type="Pfam" id="PF00455">
    <property type="entry name" value="DeoRC"/>
    <property type="match status" value="1"/>
</dbReference>
<feature type="domain" description="HTH deoR-type" evidence="6">
    <location>
        <begin position="3"/>
        <end position="58"/>
    </location>
</feature>
<dbReference type="PANTHER" id="PTHR30363:SF4">
    <property type="entry name" value="GLYCEROL-3-PHOSPHATE REGULON REPRESSOR"/>
    <property type="match status" value="1"/>
</dbReference>
<evidence type="ECO:0000256" key="4">
    <source>
        <dbReference type="ARBA" id="ARBA00023163"/>
    </source>
</evidence>
<dbReference type="PROSITE" id="PS51000">
    <property type="entry name" value="HTH_DEOR_2"/>
    <property type="match status" value="1"/>
</dbReference>
<dbReference type="GO" id="GO:0003700">
    <property type="term" value="F:DNA-binding transcription factor activity"/>
    <property type="evidence" value="ECO:0007669"/>
    <property type="project" value="InterPro"/>
</dbReference>
<reference evidence="7 8" key="1">
    <citation type="submission" date="2014-11" db="EMBL/GenBank/DDBJ databases">
        <title>Genome sequence of Microbacterium mangrovi MUSC 115(T).</title>
        <authorList>
            <person name="Lee L.-H."/>
        </authorList>
    </citation>
    <scope>NUCLEOTIDE SEQUENCE [LARGE SCALE GENOMIC DNA]</scope>
    <source>
        <strain evidence="7 8">MUSC 115</strain>
    </source>
</reference>
<dbReference type="Pfam" id="PF08220">
    <property type="entry name" value="HTH_DeoR"/>
    <property type="match status" value="1"/>
</dbReference>
<keyword evidence="4" id="KW-0804">Transcription</keyword>
<organism evidence="7 8">
    <name type="scientific">Microbacterium mangrovi</name>
    <dbReference type="NCBI Taxonomy" id="1348253"/>
    <lineage>
        <taxon>Bacteria</taxon>
        <taxon>Bacillati</taxon>
        <taxon>Actinomycetota</taxon>
        <taxon>Actinomycetes</taxon>
        <taxon>Micrococcales</taxon>
        <taxon>Microbacteriaceae</taxon>
        <taxon>Microbacterium</taxon>
    </lineage>
</organism>
<dbReference type="InterPro" id="IPR036390">
    <property type="entry name" value="WH_DNA-bd_sf"/>
</dbReference>
<sequence>MYAAERQQRILEHAQGEGRVEVATLADRFDVTTETVRRDLAVLEQQGLVRRVHGGALPTDRPVPELSLSSRIGRQADAKLRIATRALAELPEDGTVLLDSGSTTLALAELIPTDARLTVVTNNATIAAALAGRENLTLLLIGGRVRTVTAAAVGPWATAALAGLTVDVAFLGTNGFDAAHGLTTPDQDEAAVKRAMLDAARTRVLLADSSKLGAVHLQRFARTDELHTVITDTDADDDAVDALRSAGPKVVTA</sequence>
<dbReference type="InterPro" id="IPR036388">
    <property type="entry name" value="WH-like_DNA-bd_sf"/>
</dbReference>
<evidence type="ECO:0000256" key="3">
    <source>
        <dbReference type="ARBA" id="ARBA00023015"/>
    </source>
</evidence>
<comment type="function">
    <text evidence="5">Repressor of the lactose catabolism operon. Galactose-6-phosphate is the inducer.</text>
</comment>
<accession>A0A0B2A9I7</accession>
<dbReference type="AlphaFoldDB" id="A0A0B2A9I7"/>
<dbReference type="Proteomes" id="UP000031030">
    <property type="component" value="Unassembled WGS sequence"/>
</dbReference>
<evidence type="ECO:0000256" key="2">
    <source>
        <dbReference type="ARBA" id="ARBA00022491"/>
    </source>
</evidence>
<dbReference type="SUPFAM" id="SSF46785">
    <property type="entry name" value="Winged helix' DNA-binding domain"/>
    <property type="match status" value="1"/>
</dbReference>
<dbReference type="Gene3D" id="1.10.10.10">
    <property type="entry name" value="Winged helix-like DNA-binding domain superfamily/Winged helix DNA-binding domain"/>
    <property type="match status" value="1"/>
</dbReference>
<dbReference type="EMBL" id="JTDK01000006">
    <property type="protein sequence ID" value="KHK98266.1"/>
    <property type="molecule type" value="Genomic_DNA"/>
</dbReference>
<evidence type="ECO:0000259" key="6">
    <source>
        <dbReference type="PROSITE" id="PS51000"/>
    </source>
</evidence>